<dbReference type="Proteomes" id="UP000197024">
    <property type="component" value="Chromosome"/>
</dbReference>
<dbReference type="GO" id="GO:0016853">
    <property type="term" value="F:isomerase activity"/>
    <property type="evidence" value="ECO:0007669"/>
    <property type="project" value="UniProtKB-KW"/>
</dbReference>
<keyword evidence="1" id="KW-0413">Isomerase</keyword>
<dbReference type="Pfam" id="PF13899">
    <property type="entry name" value="Thioredoxin_7"/>
    <property type="match status" value="1"/>
</dbReference>
<name>A0A1Z3LZX0_BREDI</name>
<dbReference type="AlphaFoldDB" id="A0A1Z3LZX0"/>
<sequence>MAMALTACASAPTPASAPVVETKPEARSYHVSDNASADVDLALTRARQSGKRVLLVMGANWCSDSRALAGWLATDRFAELIERKYELVFVNIGMPRSGDGHNLGIARRFGVSELPGLPNVLVLTSDGVLVNPTTATSWRDAEKRTGDAIYSELSTLADHPI</sequence>
<gene>
    <name evidence="1" type="ORF">CD943_13210</name>
</gene>
<organism evidence="1 2">
    <name type="scientific">Brevundimonas diminuta</name>
    <name type="common">Pseudomonas diminuta</name>
    <dbReference type="NCBI Taxonomy" id="293"/>
    <lineage>
        <taxon>Bacteria</taxon>
        <taxon>Pseudomonadati</taxon>
        <taxon>Pseudomonadota</taxon>
        <taxon>Alphaproteobacteria</taxon>
        <taxon>Caulobacterales</taxon>
        <taxon>Caulobacteraceae</taxon>
        <taxon>Brevundimonas</taxon>
    </lineage>
</organism>
<reference evidence="1 2" key="2">
    <citation type="submission" date="2017-06" db="EMBL/GenBank/DDBJ databases">
        <authorList>
            <person name="Kim H.J."/>
            <person name="Triplett B.A."/>
        </authorList>
    </citation>
    <scope>NUCLEOTIDE SEQUENCE [LARGE SCALE GENOMIC DNA]</scope>
    <source>
        <strain evidence="1 2">BZC3</strain>
    </source>
</reference>
<protein>
    <submittedName>
        <fullName evidence="1">Protein-disulfide isomerase</fullName>
    </submittedName>
</protein>
<accession>A0A1Z3LZX0</accession>
<dbReference type="InterPro" id="IPR036249">
    <property type="entry name" value="Thioredoxin-like_sf"/>
</dbReference>
<reference evidence="1 2" key="1">
    <citation type="submission" date="2017-06" db="EMBL/GenBank/DDBJ databases">
        <title>Biodegradation of gentamicin by bacterial consortia AMQD4 in synthetic medium and raw gentamicin sewage.</title>
        <authorList>
            <person name="Chang H."/>
            <person name="Feng Y."/>
            <person name="Li Z."/>
            <person name="Xue J."/>
            <person name="Cheng D."/>
        </authorList>
    </citation>
    <scope>NUCLEOTIDE SEQUENCE [LARGE SCALE GENOMIC DNA]</scope>
    <source>
        <strain evidence="1 2">BZC3</strain>
    </source>
</reference>
<proteinExistence type="predicted"/>
<dbReference type="Gene3D" id="3.40.30.10">
    <property type="entry name" value="Glutaredoxin"/>
    <property type="match status" value="1"/>
</dbReference>
<evidence type="ECO:0000313" key="2">
    <source>
        <dbReference type="Proteomes" id="UP000197024"/>
    </source>
</evidence>
<dbReference type="SUPFAM" id="SSF52833">
    <property type="entry name" value="Thioredoxin-like"/>
    <property type="match status" value="1"/>
</dbReference>
<evidence type="ECO:0000313" key="1">
    <source>
        <dbReference type="EMBL" id="ASD27760.1"/>
    </source>
</evidence>
<dbReference type="EMBL" id="CP021995">
    <property type="protein sequence ID" value="ASD27760.1"/>
    <property type="molecule type" value="Genomic_DNA"/>
</dbReference>